<name>A0A0H5RLC5_9EUKA</name>
<dbReference type="AlphaFoldDB" id="A0A0H5RLC5"/>
<reference evidence="1" key="1">
    <citation type="submission" date="2015-04" db="EMBL/GenBank/DDBJ databases">
        <title>The genome sequence of the plant pathogenic Rhizarian Plasmodiophora brassicae reveals insights in its biotrophic life cycle and the origin of chitin synthesis.</title>
        <authorList>
            <person name="Schwelm A."/>
            <person name="Fogelqvist J."/>
            <person name="Knaust A."/>
            <person name="Julke S."/>
            <person name="Lilja T."/>
            <person name="Dhandapani V."/>
            <person name="Bonilla-Rosso G."/>
            <person name="Karlsson M."/>
            <person name="Shevchenko A."/>
            <person name="Choi S.R."/>
            <person name="Kim H.G."/>
            <person name="Park J.Y."/>
            <person name="Lim Y.P."/>
            <person name="Ludwig-Muller J."/>
            <person name="Dixelius C."/>
        </authorList>
    </citation>
    <scope>NUCLEOTIDE SEQUENCE</scope>
    <source>
        <tissue evidence="1">Potato root galls</tissue>
    </source>
</reference>
<evidence type="ECO:0000313" key="1">
    <source>
        <dbReference type="EMBL" id="CRZ09524.1"/>
    </source>
</evidence>
<accession>A0A0H5RLC5</accession>
<dbReference type="InterPro" id="IPR032157">
    <property type="entry name" value="PAC4"/>
</dbReference>
<protein>
    <submittedName>
        <fullName evidence="1">Uncharacterized protein</fullName>
    </submittedName>
</protein>
<sequence length="145" mass="16195">PICRTVIGYSRSQMAICPAGLSAEIIPNPCSVPVHRFSGEYPSHSAPMTVDFTIVALRHSYYIHMSTSPHVFTDYSLSSVTPFGKLPSHTQLVSTPSNCDSKSLSQRLAIKTGRRIFLSYNLDGSDEMLSAWAENQLKHFFDERR</sequence>
<organism evidence="1">
    <name type="scientific">Spongospora subterranea</name>
    <dbReference type="NCBI Taxonomy" id="70186"/>
    <lineage>
        <taxon>Eukaryota</taxon>
        <taxon>Sar</taxon>
        <taxon>Rhizaria</taxon>
        <taxon>Endomyxa</taxon>
        <taxon>Phytomyxea</taxon>
        <taxon>Plasmodiophorida</taxon>
        <taxon>Plasmodiophoridae</taxon>
        <taxon>Spongospora</taxon>
    </lineage>
</organism>
<dbReference type="PANTHER" id="PTHR33559:SF1">
    <property type="entry name" value="PROTEASOME ASSEMBLY CHAPERONE 4"/>
    <property type="match status" value="1"/>
</dbReference>
<dbReference type="EMBL" id="HACM01009082">
    <property type="protein sequence ID" value="CRZ09524.1"/>
    <property type="molecule type" value="Transcribed_RNA"/>
</dbReference>
<dbReference type="GO" id="GO:0043248">
    <property type="term" value="P:proteasome assembly"/>
    <property type="evidence" value="ECO:0007669"/>
    <property type="project" value="InterPro"/>
</dbReference>
<dbReference type="Pfam" id="PF16093">
    <property type="entry name" value="PAC4"/>
    <property type="match status" value="1"/>
</dbReference>
<dbReference type="PANTHER" id="PTHR33559">
    <property type="entry name" value="PROTEASOME ASSEMBLY CHAPERONE 4"/>
    <property type="match status" value="1"/>
</dbReference>
<feature type="non-terminal residue" evidence="1">
    <location>
        <position position="1"/>
    </location>
</feature>
<proteinExistence type="predicted"/>